<dbReference type="InterPro" id="IPR025724">
    <property type="entry name" value="GAG-pre-integrase_dom"/>
</dbReference>
<organism evidence="6 7">
    <name type="scientific">Tanacetum coccineum</name>
    <dbReference type="NCBI Taxonomy" id="301880"/>
    <lineage>
        <taxon>Eukaryota</taxon>
        <taxon>Viridiplantae</taxon>
        <taxon>Streptophyta</taxon>
        <taxon>Embryophyta</taxon>
        <taxon>Tracheophyta</taxon>
        <taxon>Spermatophyta</taxon>
        <taxon>Magnoliopsida</taxon>
        <taxon>eudicotyledons</taxon>
        <taxon>Gunneridae</taxon>
        <taxon>Pentapetalae</taxon>
        <taxon>asterids</taxon>
        <taxon>campanulids</taxon>
        <taxon>Asterales</taxon>
        <taxon>Asteraceae</taxon>
        <taxon>Asteroideae</taxon>
        <taxon>Anthemideae</taxon>
        <taxon>Anthemidinae</taxon>
        <taxon>Tanacetum</taxon>
    </lineage>
</organism>
<dbReference type="Proteomes" id="UP001151760">
    <property type="component" value="Unassembled WGS sequence"/>
</dbReference>
<sequence length="571" mass="65374">MVDNNNTIKYNDNKGKRKHEDTKANPNKKYKVTCWKCQKPGHLKKDYKGGNVGNKANGSGTNGSVNGSSNSLKGHNMFNNSSQVYYVTYVPEVYFVQDDDVAWWVDSGATVHVYLRFSSGKIVSLFNVLHVPNIRKNLFSSSILNNCGYKQVVESNKFVLSKHAFMSTSKLYDSILWHARLRHVHFKRMQDMSKDVLIPAFDMDTEKYNTCMPNKITKKLFQNVKHETKVLELIHSDQCDLDTTPSLGNNKYFLTFIDDASRFFYLCLLQTKDEALDKFKVFKTKVELQQGSLIKRFKTDMGVACISTIRLLIALALIHNLIIHQMDVKITFLNCELHEEVYMNQPHRFIIPGTENKVNLTKEFFSLRFSIKDMGEAHVIFGIKIKHESNGIAISQSYYTEKVLKKFNYFDCTPMSTPMDTSEKLNGKLSSLTYTDYPSVLEGYTNASWISNTKENSSTYGWVFLLGGAASKEAEWLRNLILKIPLWSKPIASIYIRSDSASTLAKAYSQIYNEKYRHLDVRHSMIHELIMNGVISIEFVRSQQNLADHLTKELARDLVIKSVEGMGLESN</sequence>
<dbReference type="SUPFAM" id="SSF53098">
    <property type="entry name" value="Ribonuclease H-like"/>
    <property type="match status" value="1"/>
</dbReference>
<dbReference type="InterPro" id="IPR013103">
    <property type="entry name" value="RVT_2"/>
</dbReference>
<evidence type="ECO:0000259" key="4">
    <source>
        <dbReference type="Pfam" id="PF07727"/>
    </source>
</evidence>
<evidence type="ECO:0000256" key="3">
    <source>
        <dbReference type="SAM" id="MobiDB-lite"/>
    </source>
</evidence>
<keyword evidence="1" id="KW-0479">Metal-binding</keyword>
<name>A0ABQ5IQX1_9ASTR</name>
<feature type="region of interest" description="Disordered" evidence="3">
    <location>
        <begin position="1"/>
        <end position="25"/>
    </location>
</feature>
<feature type="compositionally biased region" description="Polar residues" evidence="3">
    <location>
        <begin position="1"/>
        <end position="10"/>
    </location>
</feature>
<keyword evidence="7" id="KW-1185">Reference proteome</keyword>
<evidence type="ECO:0000313" key="7">
    <source>
        <dbReference type="Proteomes" id="UP001151760"/>
    </source>
</evidence>
<feature type="compositionally biased region" description="Low complexity" evidence="3">
    <location>
        <begin position="57"/>
        <end position="68"/>
    </location>
</feature>
<accession>A0ABQ5IQX1</accession>
<reference evidence="6" key="1">
    <citation type="journal article" date="2022" name="Int. J. Mol. Sci.">
        <title>Draft Genome of Tanacetum Coccineum: Genomic Comparison of Closely Related Tanacetum-Family Plants.</title>
        <authorList>
            <person name="Yamashiro T."/>
            <person name="Shiraishi A."/>
            <person name="Nakayama K."/>
            <person name="Satake H."/>
        </authorList>
    </citation>
    <scope>NUCLEOTIDE SEQUENCE</scope>
</reference>
<dbReference type="Gene3D" id="3.30.420.10">
    <property type="entry name" value="Ribonuclease H-like superfamily/Ribonuclease H"/>
    <property type="match status" value="1"/>
</dbReference>
<feature type="region of interest" description="Disordered" evidence="3">
    <location>
        <begin position="46"/>
        <end position="68"/>
    </location>
</feature>
<feature type="compositionally biased region" description="Basic and acidic residues" evidence="3">
    <location>
        <begin position="11"/>
        <end position="23"/>
    </location>
</feature>
<evidence type="ECO:0000256" key="2">
    <source>
        <dbReference type="ARBA" id="ARBA00022801"/>
    </source>
</evidence>
<feature type="domain" description="GAG-pre-integrase" evidence="5">
    <location>
        <begin position="162"/>
        <end position="212"/>
    </location>
</feature>
<comment type="caution">
    <text evidence="6">The sequence shown here is derived from an EMBL/GenBank/DDBJ whole genome shotgun (WGS) entry which is preliminary data.</text>
</comment>
<dbReference type="EMBL" id="BQNB010021063">
    <property type="protein sequence ID" value="GJU02476.1"/>
    <property type="molecule type" value="Genomic_DNA"/>
</dbReference>
<evidence type="ECO:0000313" key="6">
    <source>
        <dbReference type="EMBL" id="GJU02476.1"/>
    </source>
</evidence>
<dbReference type="Pfam" id="PF13976">
    <property type="entry name" value="gag_pre-integrs"/>
    <property type="match status" value="1"/>
</dbReference>
<protein>
    <submittedName>
        <fullName evidence="6">Zinc finger, CCHC-type containing protein</fullName>
    </submittedName>
</protein>
<dbReference type="PANTHER" id="PTHR42648">
    <property type="entry name" value="TRANSPOSASE, PUTATIVE-RELATED"/>
    <property type="match status" value="1"/>
</dbReference>
<gene>
    <name evidence="6" type="ORF">Tco_1112814</name>
</gene>
<dbReference type="InterPro" id="IPR036397">
    <property type="entry name" value="RNaseH_sf"/>
</dbReference>
<dbReference type="CDD" id="cd09272">
    <property type="entry name" value="RNase_HI_RT_Ty1"/>
    <property type="match status" value="1"/>
</dbReference>
<dbReference type="Pfam" id="PF07727">
    <property type="entry name" value="RVT_2"/>
    <property type="match status" value="1"/>
</dbReference>
<dbReference type="InterPro" id="IPR039537">
    <property type="entry name" value="Retrotran_Ty1/copia-like"/>
</dbReference>
<evidence type="ECO:0000256" key="1">
    <source>
        <dbReference type="ARBA" id="ARBA00022723"/>
    </source>
</evidence>
<reference evidence="6" key="2">
    <citation type="submission" date="2022-01" db="EMBL/GenBank/DDBJ databases">
        <authorList>
            <person name="Yamashiro T."/>
            <person name="Shiraishi A."/>
            <person name="Satake H."/>
            <person name="Nakayama K."/>
        </authorList>
    </citation>
    <scope>NUCLEOTIDE SEQUENCE</scope>
</reference>
<keyword evidence="2" id="KW-0378">Hydrolase</keyword>
<proteinExistence type="predicted"/>
<dbReference type="PANTHER" id="PTHR42648:SF30">
    <property type="entry name" value="RIBONUCLEASE H-LIKE DOMAIN, GAG-PRE-INTEGRASE DOMAIN PROTEIN-RELATED"/>
    <property type="match status" value="1"/>
</dbReference>
<feature type="domain" description="Reverse transcriptase Ty1/copia-type" evidence="4">
    <location>
        <begin position="299"/>
        <end position="367"/>
    </location>
</feature>
<evidence type="ECO:0000259" key="5">
    <source>
        <dbReference type="Pfam" id="PF13976"/>
    </source>
</evidence>
<dbReference type="InterPro" id="IPR012337">
    <property type="entry name" value="RNaseH-like_sf"/>
</dbReference>